<dbReference type="Proteomes" id="UP000070589">
    <property type="component" value="Unassembled WGS sequence"/>
</dbReference>
<proteinExistence type="predicted"/>
<keyword evidence="1" id="KW-1277">Toxin-antitoxin system</keyword>
<feature type="region of interest" description="Disordered" evidence="2">
    <location>
        <begin position="48"/>
        <end position="88"/>
    </location>
</feature>
<gene>
    <name evidence="3" type="ORF">AKJ62_05005</name>
</gene>
<keyword evidence="4" id="KW-1185">Reference proteome</keyword>
<reference evidence="3 4" key="1">
    <citation type="journal article" date="2016" name="Sci. Rep.">
        <title>Metabolic traits of an uncultured archaeal lineage -MSBL1- from brine pools of the Red Sea.</title>
        <authorList>
            <person name="Mwirichia R."/>
            <person name="Alam I."/>
            <person name="Rashid M."/>
            <person name="Vinu M."/>
            <person name="Ba-Alawi W."/>
            <person name="Anthony Kamau A."/>
            <person name="Kamanda Ngugi D."/>
            <person name="Goker M."/>
            <person name="Klenk H.P."/>
            <person name="Bajic V."/>
            <person name="Stingl U."/>
        </authorList>
    </citation>
    <scope>NUCLEOTIDE SEQUENCE [LARGE SCALE GENOMIC DNA]</scope>
    <source>
        <strain evidence="3">SCGC-AAA259D14</strain>
    </source>
</reference>
<dbReference type="InterPro" id="IPR009956">
    <property type="entry name" value="Post-segregation_anti-tox_CcdA"/>
</dbReference>
<accession>A0A133U2W2</accession>
<feature type="compositionally biased region" description="Basic residues" evidence="2">
    <location>
        <begin position="59"/>
        <end position="68"/>
    </location>
</feature>
<feature type="non-terminal residue" evidence="3">
    <location>
        <position position="88"/>
    </location>
</feature>
<dbReference type="EMBL" id="LHXL01000111">
    <property type="protein sequence ID" value="KXA88519.1"/>
    <property type="molecule type" value="Genomic_DNA"/>
</dbReference>
<evidence type="ECO:0000313" key="4">
    <source>
        <dbReference type="Proteomes" id="UP000070589"/>
    </source>
</evidence>
<sequence length="88" mass="9912">MSEDKKRISITVDPRVYERAKEAGLNISKTCENALIAATKSVMSTYRGNGQDTSFSPLHFKKAERPKKRGECDRRDLTPGYRHGKPVS</sequence>
<evidence type="ECO:0000313" key="3">
    <source>
        <dbReference type="EMBL" id="KXA88519.1"/>
    </source>
</evidence>
<organism evidence="3 4">
    <name type="scientific">candidate division MSBL1 archaeon SCGC-AAA259D14</name>
    <dbReference type="NCBI Taxonomy" id="1698261"/>
    <lineage>
        <taxon>Archaea</taxon>
        <taxon>Methanobacteriati</taxon>
        <taxon>Methanobacteriota</taxon>
        <taxon>candidate division MSBL1</taxon>
    </lineage>
</organism>
<protein>
    <submittedName>
        <fullName evidence="3">Uncharacterized protein</fullName>
    </submittedName>
</protein>
<dbReference type="Pfam" id="PF07362">
    <property type="entry name" value="CcdA"/>
    <property type="match status" value="1"/>
</dbReference>
<evidence type="ECO:0000256" key="2">
    <source>
        <dbReference type="SAM" id="MobiDB-lite"/>
    </source>
</evidence>
<evidence type="ECO:0000256" key="1">
    <source>
        <dbReference type="ARBA" id="ARBA00022649"/>
    </source>
</evidence>
<dbReference type="AlphaFoldDB" id="A0A133U2W2"/>
<comment type="caution">
    <text evidence="3">The sequence shown here is derived from an EMBL/GenBank/DDBJ whole genome shotgun (WGS) entry which is preliminary data.</text>
</comment>
<name>A0A133U2W2_9EURY</name>